<proteinExistence type="predicted"/>
<evidence type="ECO:0000313" key="1">
    <source>
        <dbReference type="EMBL" id="MBB5226194.1"/>
    </source>
</evidence>
<dbReference type="AlphaFoldDB" id="A0A7W8G975"/>
<keyword evidence="2" id="KW-1185">Reference proteome</keyword>
<sequence length="151" mass="17650">MNFWLAINEFQYDIQTLHLMTPLFKKITEALECTEIKKLIFETEKSGDIPSMELSPPVKTARKNVLEPFRKDANLPPSIYNLLAFLFKRRCHEVSVDEIARYMNINGSDEKSRKNAVYAYIAKLRKCIDGNPRCSLEVLRTRRGYYKLVVQ</sequence>
<organism evidence="1 2">
    <name type="scientific">Treponema ruminis</name>
    <dbReference type="NCBI Taxonomy" id="744515"/>
    <lineage>
        <taxon>Bacteria</taxon>
        <taxon>Pseudomonadati</taxon>
        <taxon>Spirochaetota</taxon>
        <taxon>Spirochaetia</taxon>
        <taxon>Spirochaetales</taxon>
        <taxon>Treponemataceae</taxon>
        <taxon>Treponema</taxon>
    </lineage>
</organism>
<dbReference type="GO" id="GO:0006355">
    <property type="term" value="P:regulation of DNA-templated transcription"/>
    <property type="evidence" value="ECO:0007669"/>
    <property type="project" value="InterPro"/>
</dbReference>
<dbReference type="RefSeq" id="WP_184659215.1">
    <property type="nucleotide sequence ID" value="NZ_CP031518.1"/>
</dbReference>
<dbReference type="EMBL" id="JACHFQ010000004">
    <property type="protein sequence ID" value="MBB5226194.1"/>
    <property type="molecule type" value="Genomic_DNA"/>
</dbReference>
<dbReference type="InterPro" id="IPR016032">
    <property type="entry name" value="Sig_transdc_resp-reg_C-effctor"/>
</dbReference>
<dbReference type="Gene3D" id="1.10.10.10">
    <property type="entry name" value="Winged helix-like DNA-binding domain superfamily/Winged helix DNA-binding domain"/>
    <property type="match status" value="1"/>
</dbReference>
<gene>
    <name evidence="1" type="ORF">HNP76_001562</name>
</gene>
<dbReference type="Proteomes" id="UP000518887">
    <property type="component" value="Unassembled WGS sequence"/>
</dbReference>
<keyword evidence="1" id="KW-0238">DNA-binding</keyword>
<name>A0A7W8G975_9SPIR</name>
<dbReference type="SUPFAM" id="SSF46894">
    <property type="entry name" value="C-terminal effector domain of the bipartite response regulators"/>
    <property type="match status" value="1"/>
</dbReference>
<evidence type="ECO:0000313" key="2">
    <source>
        <dbReference type="Proteomes" id="UP000518887"/>
    </source>
</evidence>
<protein>
    <submittedName>
        <fullName evidence="1">DNA-binding response OmpR family regulator</fullName>
    </submittedName>
</protein>
<dbReference type="GO" id="GO:0003677">
    <property type="term" value="F:DNA binding"/>
    <property type="evidence" value="ECO:0007669"/>
    <property type="project" value="UniProtKB-KW"/>
</dbReference>
<comment type="caution">
    <text evidence="1">The sequence shown here is derived from an EMBL/GenBank/DDBJ whole genome shotgun (WGS) entry which is preliminary data.</text>
</comment>
<dbReference type="InterPro" id="IPR036388">
    <property type="entry name" value="WH-like_DNA-bd_sf"/>
</dbReference>
<reference evidence="1 2" key="1">
    <citation type="submission" date="2020-08" db="EMBL/GenBank/DDBJ databases">
        <title>Genomic Encyclopedia of Type Strains, Phase IV (KMG-IV): sequencing the most valuable type-strain genomes for metagenomic binning, comparative biology and taxonomic classification.</title>
        <authorList>
            <person name="Goeker M."/>
        </authorList>
    </citation>
    <scope>NUCLEOTIDE SEQUENCE [LARGE SCALE GENOMIC DNA]</scope>
    <source>
        <strain evidence="1 2">DSM 103462</strain>
    </source>
</reference>
<accession>A0A7W8G975</accession>